<accession>A0A4E9DGV4</accession>
<evidence type="ECO:0000259" key="3">
    <source>
        <dbReference type="PROSITE" id="PS50011"/>
    </source>
</evidence>
<dbReference type="SMART" id="SM00220">
    <property type="entry name" value="S_TKc"/>
    <property type="match status" value="1"/>
</dbReference>
<name>A0A4E9DGV4_GIBZA</name>
<feature type="transmembrane region" description="Helical" evidence="2">
    <location>
        <begin position="575"/>
        <end position="602"/>
    </location>
</feature>
<dbReference type="Pfam" id="PF00069">
    <property type="entry name" value="Pkinase"/>
    <property type="match status" value="1"/>
</dbReference>
<protein>
    <recommendedName>
        <fullName evidence="3">Protein kinase domain-containing protein</fullName>
    </recommendedName>
</protein>
<dbReference type="Gene3D" id="1.10.510.10">
    <property type="entry name" value="Transferase(Phosphotransferase) domain 1"/>
    <property type="match status" value="1"/>
</dbReference>
<dbReference type="InterPro" id="IPR011009">
    <property type="entry name" value="Kinase-like_dom_sf"/>
</dbReference>
<dbReference type="Pfam" id="PF26616">
    <property type="entry name" value="CorA-like"/>
    <property type="match status" value="1"/>
</dbReference>
<dbReference type="SUPFAM" id="SSF56112">
    <property type="entry name" value="Protein kinase-like (PK-like)"/>
    <property type="match status" value="1"/>
</dbReference>
<feature type="region of interest" description="Disordered" evidence="1">
    <location>
        <begin position="1079"/>
        <end position="1111"/>
    </location>
</feature>
<feature type="domain" description="Protein kinase" evidence="3">
    <location>
        <begin position="770"/>
        <end position="1081"/>
    </location>
</feature>
<dbReference type="GO" id="GO:0005524">
    <property type="term" value="F:ATP binding"/>
    <property type="evidence" value="ECO:0007669"/>
    <property type="project" value="InterPro"/>
</dbReference>
<feature type="transmembrane region" description="Helical" evidence="2">
    <location>
        <begin position="533"/>
        <end position="555"/>
    </location>
</feature>
<dbReference type="PANTHER" id="PTHR24359:SF1">
    <property type="entry name" value="INHIBITOR OF NUCLEAR FACTOR KAPPA-B KINASE EPSILON SUBUNIT HOMOLOG 1-RELATED"/>
    <property type="match status" value="1"/>
</dbReference>
<dbReference type="SUPFAM" id="SSF53300">
    <property type="entry name" value="vWA-like"/>
    <property type="match status" value="1"/>
</dbReference>
<dbReference type="PANTHER" id="PTHR24359">
    <property type="entry name" value="SERINE/THREONINE-PROTEIN KINASE SBK1"/>
    <property type="match status" value="1"/>
</dbReference>
<dbReference type="InterPro" id="IPR036465">
    <property type="entry name" value="vWFA_dom_sf"/>
</dbReference>
<dbReference type="InterPro" id="IPR058257">
    <property type="entry name" value="CorA-like_dom"/>
</dbReference>
<evidence type="ECO:0000256" key="2">
    <source>
        <dbReference type="SAM" id="Phobius"/>
    </source>
</evidence>
<organism evidence="4">
    <name type="scientific">Gibberella zeae</name>
    <name type="common">Wheat head blight fungus</name>
    <name type="synonym">Fusarium graminearum</name>
    <dbReference type="NCBI Taxonomy" id="5518"/>
    <lineage>
        <taxon>Eukaryota</taxon>
        <taxon>Fungi</taxon>
        <taxon>Dikarya</taxon>
        <taxon>Ascomycota</taxon>
        <taxon>Pezizomycotina</taxon>
        <taxon>Sordariomycetes</taxon>
        <taxon>Hypocreomycetidae</taxon>
        <taxon>Hypocreales</taxon>
        <taxon>Nectriaceae</taxon>
        <taxon>Fusarium</taxon>
    </lineage>
</organism>
<gene>
    <name evidence="4" type="ORF">FUG_LOCUS331657</name>
</gene>
<keyword evidence="2" id="KW-1133">Transmembrane helix</keyword>
<dbReference type="InterPro" id="IPR000719">
    <property type="entry name" value="Prot_kinase_dom"/>
</dbReference>
<dbReference type="EMBL" id="CAAKMV010000137">
    <property type="protein sequence ID" value="VIO59076.1"/>
    <property type="molecule type" value="Genomic_DNA"/>
</dbReference>
<evidence type="ECO:0000313" key="4">
    <source>
        <dbReference type="EMBL" id="VIO59076.1"/>
    </source>
</evidence>
<sequence length="1435" mass="164306">MSIHNYPIFDMTKSGQRSLPKDTAEAEPSERAYMALRASCDRQSNYPCNLMQRKQLKSTTELYRRQLNDEGDKIFNHDFEEIHFHELQDKGTDYGTSVIRNTPSVQKHLHQDRRDPISRFVFIQAEHSRAPLNCSRDSFSHILSYHQVPPTFIDFVSAFGFTHYPTDYHMTGFDSDDTLAVKDPSKLLTIPTIGRSGREHRLQYLLRSAERDYASDGSRKWNIRQTAVYHTFDLIEGKALWINMKANSLLEDRIKEATADSAIMNSTAMGDLAESFSSTLTIHLIFLEWCDQDWRTCINDCESKIRNILAKAQTSRVDQPAEFNASAKRALVINQAKTTGLSNYEKRSFSCPSIWKWKKRIFPKSPSGHGYRDFNEKERFRSVGEVGHTQRTQINNLNNLDTFSFDSIQQLHYLEEQLGSYHLVMELNRQAMHDIAERYRNLISHCGCPEYLQIHCLANVEAFIQRVERIKKNLDIRMAQVTSLLAWLRDGKDLLDRILQYRNVQIGRIFTESSFGQSEKMERIAYKTEKETISMHVITCVTLAFLPAMFVATFFQSGLVEINQKATGVNNAVIFHGSAFGIFSAICFPLMAFTFFLWIIVFNYMARRARRRITMEKCLVSMTTQFEISFRQWIPSVSKVGVDGSGDNRSYVPATELETYWSEDKLPEIISAITPVMSVPLETIKAQYLRVFSTLVSLGRPEAIRHFLALGMSDGRLPLRLNELPVEWNHEFDGFIDKQWPFCPWKFTIIGSDQRELPTQQILPIQYRHYLTTESLSSHQAEVRVVNIDKEYCEFAQQEVVFKIYKEPRNTPLYKREADAYTRLRAFTETAITECYGSLGYPGTNRWIIILEHAEIGSLLDFFANCETPVRSDDYKMLWERLSNLFNGLYLLHNPSQTNVESLTGIHQDIQPANILVFRRTGNSIYDVVFKLADFGLTELVKKDEWREGATVPTNTEGNRMLTSEARPRLSSLTDLWSIGAVFSEFLVWSIGGNGLREEYRKRRKDAIAKLPNVQDRGSCACFHDTLKRLPAVDSFHGEILKLRRAGDVFSPHMSDFILSFLMVEPNVRLLAGQANGHAKKMIEDAQQSPKPQRPGTPEDIHPANSPKQAQMRRIYGQSTNHFSQRGYTFSIGETKVTVQDVYNEIKNKTNWRLKRDKSSQAGMKLSGMQRARNKVNALSGREQIFVIDDSDSMEPYKTDVAMTARVISYTVKVSDQNGMDLYFTSDSVKHQSSGNSSYFEDSIKNKWTVKGSCDMKKCLEDVMEGVVRSGMKPTSIYIFTDGVWDLEHDPEVDKVIHGSIERLVNNGKEPKDLMFQFIQFGDNDIGYSRLKYLDDGCKMMVNGMEYIGKSMFHELSSAVLIAIMTLTETSLGVCGSCFFEQPELFEAMMDSNMATLMNGIHSQGISIKREEGPSISPLELTISNTFQTPSLLLH</sequence>
<dbReference type="GO" id="GO:0004674">
    <property type="term" value="F:protein serine/threonine kinase activity"/>
    <property type="evidence" value="ECO:0007669"/>
    <property type="project" value="TreeGrafter"/>
</dbReference>
<proteinExistence type="predicted"/>
<keyword evidence="2" id="KW-0812">Transmembrane</keyword>
<dbReference type="PROSITE" id="PS50011">
    <property type="entry name" value="PROTEIN_KINASE_DOM"/>
    <property type="match status" value="1"/>
</dbReference>
<reference evidence="4" key="1">
    <citation type="submission" date="2019-04" db="EMBL/GenBank/DDBJ databases">
        <authorList>
            <person name="Melise S."/>
            <person name="Noan J."/>
            <person name="Okalmin O."/>
        </authorList>
    </citation>
    <scope>NUCLEOTIDE SEQUENCE</scope>
    <source>
        <strain evidence="4">FN9</strain>
    </source>
</reference>
<evidence type="ECO:0000256" key="1">
    <source>
        <dbReference type="SAM" id="MobiDB-lite"/>
    </source>
</evidence>
<keyword evidence="2" id="KW-0472">Membrane</keyword>